<dbReference type="EMBL" id="KZ678130">
    <property type="protein sequence ID" value="PSN72145.1"/>
    <property type="molecule type" value="Genomic_DNA"/>
</dbReference>
<dbReference type="InterPro" id="IPR006598">
    <property type="entry name" value="CAP10"/>
</dbReference>
<dbReference type="PANTHER" id="PTHR12203:SF112">
    <property type="entry name" value="DUF821 DOMAIN PROTEIN (AFU_ORTHOLOGUE AFUA_2G14740)"/>
    <property type="match status" value="1"/>
</dbReference>
<gene>
    <name evidence="3" type="ORF">BS50DRAFT_657962</name>
</gene>
<reference evidence="3 4" key="1">
    <citation type="journal article" date="2018" name="Front. Microbiol.">
        <title>Genome-Wide Analysis of Corynespora cassiicola Leaf Fall Disease Putative Effectors.</title>
        <authorList>
            <person name="Lopez D."/>
            <person name="Ribeiro S."/>
            <person name="Label P."/>
            <person name="Fumanal B."/>
            <person name="Venisse J.S."/>
            <person name="Kohler A."/>
            <person name="de Oliveira R.R."/>
            <person name="Labutti K."/>
            <person name="Lipzen A."/>
            <person name="Lail K."/>
            <person name="Bauer D."/>
            <person name="Ohm R.A."/>
            <person name="Barry K.W."/>
            <person name="Spatafora J."/>
            <person name="Grigoriev I.V."/>
            <person name="Martin F.M."/>
            <person name="Pujade-Renaud V."/>
        </authorList>
    </citation>
    <scope>NUCLEOTIDE SEQUENCE [LARGE SCALE GENOMIC DNA]</scope>
    <source>
        <strain evidence="3 4">Philippines</strain>
    </source>
</reference>
<name>A0A2T2P3A4_CORCC</name>
<dbReference type="AlphaFoldDB" id="A0A2T2P3A4"/>
<proteinExistence type="predicted"/>
<evidence type="ECO:0000256" key="1">
    <source>
        <dbReference type="SAM" id="Phobius"/>
    </source>
</evidence>
<dbReference type="Proteomes" id="UP000240883">
    <property type="component" value="Unassembled WGS sequence"/>
</dbReference>
<dbReference type="OrthoDB" id="202415at2759"/>
<dbReference type="SMART" id="SM00672">
    <property type="entry name" value="CAP10"/>
    <property type="match status" value="1"/>
</dbReference>
<keyword evidence="1" id="KW-1133">Transmembrane helix</keyword>
<organism evidence="3 4">
    <name type="scientific">Corynespora cassiicola Philippines</name>
    <dbReference type="NCBI Taxonomy" id="1448308"/>
    <lineage>
        <taxon>Eukaryota</taxon>
        <taxon>Fungi</taxon>
        <taxon>Dikarya</taxon>
        <taxon>Ascomycota</taxon>
        <taxon>Pezizomycotina</taxon>
        <taxon>Dothideomycetes</taxon>
        <taxon>Pleosporomycetidae</taxon>
        <taxon>Pleosporales</taxon>
        <taxon>Corynesporascaceae</taxon>
        <taxon>Corynespora</taxon>
    </lineage>
</organism>
<keyword evidence="1" id="KW-0812">Transmembrane</keyword>
<sequence>MATFRNLRHMRAFLAISSFVLIIIFGIHNVTWEFLPERDANSYGLSSTQCISAFSALFGELEQMVWHRKGMGNLTEADIDIGWKEQGAVRAMIYNQKLRILETKFHSAGYDQERALAILHSLDRAITTSPSPLPNIEFSFAVSDVPDEEHANHTIWGLSRLETDREIWLMPDFGYWSWPIGLVGAYEDVRAEITDKQISWDHKQAKLFWRGAAHTNSVRKDLLKATEGKKWADVRDVRWKNRTDVETGSPIPVADHCKYRFLMHTEGYSYSGRGKYLLNCGSVVFMHKWEWIEPHHALLSPSGPLQNFVEVERDFSDLEVKVQELLDDSDLAKSITQHAAYTFRDHYLTPAAQNCYWRRLLRSWAEVSFEPELWEVVDEKKRMRGVLFETFA</sequence>
<evidence type="ECO:0000259" key="2">
    <source>
        <dbReference type="SMART" id="SM00672"/>
    </source>
</evidence>
<accession>A0A2T2P3A4</accession>
<evidence type="ECO:0000313" key="4">
    <source>
        <dbReference type="Proteomes" id="UP000240883"/>
    </source>
</evidence>
<feature type="domain" description="Glycosyl transferase CAP10" evidence="2">
    <location>
        <begin position="132"/>
        <end position="364"/>
    </location>
</feature>
<feature type="transmembrane region" description="Helical" evidence="1">
    <location>
        <begin position="12"/>
        <end position="31"/>
    </location>
</feature>
<dbReference type="InterPro" id="IPR051091">
    <property type="entry name" value="O-Glucosyltr/Glycosyltrsf_90"/>
</dbReference>
<keyword evidence="4" id="KW-1185">Reference proteome</keyword>
<dbReference type="PANTHER" id="PTHR12203">
    <property type="entry name" value="KDEL LYS-ASP-GLU-LEU CONTAINING - RELATED"/>
    <property type="match status" value="1"/>
</dbReference>
<protein>
    <recommendedName>
        <fullName evidence="2">Glycosyl transferase CAP10 domain-containing protein</fullName>
    </recommendedName>
</protein>
<keyword evidence="1" id="KW-0472">Membrane</keyword>
<evidence type="ECO:0000313" key="3">
    <source>
        <dbReference type="EMBL" id="PSN72145.1"/>
    </source>
</evidence>
<dbReference type="Pfam" id="PF05686">
    <property type="entry name" value="Glyco_transf_90"/>
    <property type="match status" value="1"/>
</dbReference>